<evidence type="ECO:0008006" key="3">
    <source>
        <dbReference type="Google" id="ProtNLM"/>
    </source>
</evidence>
<comment type="caution">
    <text evidence="1">The sequence shown here is derived from an EMBL/GenBank/DDBJ whole genome shotgun (WGS) entry which is preliminary data.</text>
</comment>
<dbReference type="Proteomes" id="UP000663881">
    <property type="component" value="Unassembled WGS sequence"/>
</dbReference>
<evidence type="ECO:0000313" key="1">
    <source>
        <dbReference type="EMBL" id="CAF4247774.1"/>
    </source>
</evidence>
<dbReference type="EMBL" id="CAJOAY010012167">
    <property type="protein sequence ID" value="CAF4247774.1"/>
    <property type="molecule type" value="Genomic_DNA"/>
</dbReference>
<feature type="non-terminal residue" evidence="1">
    <location>
        <position position="182"/>
    </location>
</feature>
<reference evidence="1" key="1">
    <citation type="submission" date="2021-02" db="EMBL/GenBank/DDBJ databases">
        <authorList>
            <person name="Nowell W R."/>
        </authorList>
    </citation>
    <scope>NUCLEOTIDE SEQUENCE</scope>
</reference>
<protein>
    <recommendedName>
        <fullName evidence="3">F-box domain-containing protein</fullName>
    </recommendedName>
</protein>
<accession>A0A820EKX8</accession>
<dbReference type="AlphaFoldDB" id="A0A820EKX8"/>
<gene>
    <name evidence="1" type="ORF">OKA104_LOCUS43433</name>
</gene>
<proteinExistence type="predicted"/>
<name>A0A820EKX8_9BILA</name>
<sequence>MVHMQSTLEELPDEILMIIFGYSDDIYSLFQTFLGLNQRINNILLDKRLHLFINFLCINIDHETMCFYYNSSEFQHITRILKSLNGTVNNNEIIQSCLESLVRFHIQNRYIQLENEFQLNQKHFQIIRKQMAHSEIQKIDNELQLACRELVTASNLTHKIHSLIYTRGACIKYDDPQMDSFD</sequence>
<evidence type="ECO:0000313" key="2">
    <source>
        <dbReference type="Proteomes" id="UP000663881"/>
    </source>
</evidence>
<organism evidence="1 2">
    <name type="scientific">Adineta steineri</name>
    <dbReference type="NCBI Taxonomy" id="433720"/>
    <lineage>
        <taxon>Eukaryota</taxon>
        <taxon>Metazoa</taxon>
        <taxon>Spiralia</taxon>
        <taxon>Gnathifera</taxon>
        <taxon>Rotifera</taxon>
        <taxon>Eurotatoria</taxon>
        <taxon>Bdelloidea</taxon>
        <taxon>Adinetida</taxon>
        <taxon>Adinetidae</taxon>
        <taxon>Adineta</taxon>
    </lineage>
</organism>